<dbReference type="InterPro" id="IPR036259">
    <property type="entry name" value="MFS_trans_sf"/>
</dbReference>
<dbReference type="PANTHER" id="PTHR11360:SF319">
    <property type="entry name" value="MAJOR FACILITATOR SUPERFAMILY (MFS) PROFILE DOMAIN-CONTAINING PROTEIN"/>
    <property type="match status" value="1"/>
</dbReference>
<dbReference type="GO" id="GO:0022857">
    <property type="term" value="F:transmembrane transporter activity"/>
    <property type="evidence" value="ECO:0007669"/>
    <property type="project" value="InterPro"/>
</dbReference>
<feature type="transmembrane region" description="Helical" evidence="4">
    <location>
        <begin position="380"/>
        <end position="400"/>
    </location>
</feature>
<comment type="similarity">
    <text evidence="2">Belongs to the major facilitator superfamily. Monocarboxylate porter (TC 2.A.1.13) family.</text>
</comment>
<evidence type="ECO:0000259" key="5">
    <source>
        <dbReference type="PROSITE" id="PS50850"/>
    </source>
</evidence>
<feature type="transmembrane region" description="Helical" evidence="4">
    <location>
        <begin position="319"/>
        <end position="344"/>
    </location>
</feature>
<dbReference type="InterPro" id="IPR020846">
    <property type="entry name" value="MFS_dom"/>
</dbReference>
<dbReference type="PROSITE" id="PS50850">
    <property type="entry name" value="MFS"/>
    <property type="match status" value="1"/>
</dbReference>
<feature type="transmembrane region" description="Helical" evidence="4">
    <location>
        <begin position="201"/>
        <end position="225"/>
    </location>
</feature>
<dbReference type="SUPFAM" id="SSF103473">
    <property type="entry name" value="MFS general substrate transporter"/>
    <property type="match status" value="1"/>
</dbReference>
<feature type="transmembrane region" description="Helical" evidence="4">
    <location>
        <begin position="245"/>
        <end position="265"/>
    </location>
</feature>
<dbReference type="Proteomes" id="UP001150941">
    <property type="component" value="Unassembled WGS sequence"/>
</dbReference>
<feature type="transmembrane region" description="Helical" evidence="4">
    <location>
        <begin position="41"/>
        <end position="62"/>
    </location>
</feature>
<proteinExistence type="inferred from homology"/>
<dbReference type="RefSeq" id="XP_058326456.1">
    <property type="nucleotide sequence ID" value="XM_058478126.1"/>
</dbReference>
<feature type="transmembrane region" description="Helical" evidence="4">
    <location>
        <begin position="110"/>
        <end position="129"/>
    </location>
</feature>
<feature type="region of interest" description="Disordered" evidence="3">
    <location>
        <begin position="1"/>
        <end position="33"/>
    </location>
</feature>
<evidence type="ECO:0000256" key="2">
    <source>
        <dbReference type="ARBA" id="ARBA00006727"/>
    </source>
</evidence>
<dbReference type="Gene3D" id="1.20.1250.20">
    <property type="entry name" value="MFS general substrate transporter like domains"/>
    <property type="match status" value="2"/>
</dbReference>
<comment type="subcellular location">
    <subcellularLocation>
        <location evidence="1">Membrane</location>
        <topology evidence="1">Multi-pass membrane protein</topology>
    </subcellularLocation>
</comment>
<gene>
    <name evidence="6" type="ORF">N7468_008830</name>
</gene>
<sequence length="414" mass="43392">MSATDTEQGIPEKASKEENVTKSGGTGAPVFDPPPDGGLKAWLVAAGGACIFFCALGFSNSFGVFQEYYIHHQLKGQSDEKVAWIGSLQACLQFMAGIIGGPLFDRYGSIVIRLAAVCLVFGVMMTSLCKEYWEFMLAQGVLMGIAMGFVQFPAMAALTQYFMKKRGAAMGLTISGSSIGGVVFPLALSKMLNSTDLGYGWSVRIMGFVIIPVLSFAAAVVTPRLPPRKSSFFVPSAFLDPKFDILTVSVLLILIGMFSPLFYIPSYAVTTGMKATLASYLLAILNAASTFGRIIPGFLADKFGKLNMFAIGSLTTGVWSYSLATGFATGTIISGASAAFTLCIKNPQEGGAVLGMGMGVGSLAALIGPPVNGVLANKYGFGPVGWFSGALCVVGGFLVLSAKITTPKGLFGRV</sequence>
<feature type="transmembrane region" description="Helical" evidence="4">
    <location>
        <begin position="168"/>
        <end position="189"/>
    </location>
</feature>
<keyword evidence="7" id="KW-1185">Reference proteome</keyword>
<dbReference type="Pfam" id="PF07690">
    <property type="entry name" value="MFS_1"/>
    <property type="match status" value="1"/>
</dbReference>
<feature type="domain" description="Major facilitator superfamily (MFS) profile" evidence="5">
    <location>
        <begin position="41"/>
        <end position="414"/>
    </location>
</feature>
<comment type="caution">
    <text evidence="6">The sequence shown here is derived from an EMBL/GenBank/DDBJ whole genome shotgun (WGS) entry which is preliminary data.</text>
</comment>
<evidence type="ECO:0000313" key="7">
    <source>
        <dbReference type="Proteomes" id="UP001150941"/>
    </source>
</evidence>
<reference evidence="6" key="2">
    <citation type="journal article" date="2023" name="IMA Fungus">
        <title>Comparative genomic study of the Penicillium genus elucidates a diverse pangenome and 15 lateral gene transfer events.</title>
        <authorList>
            <person name="Petersen C."/>
            <person name="Sorensen T."/>
            <person name="Nielsen M.R."/>
            <person name="Sondergaard T.E."/>
            <person name="Sorensen J.L."/>
            <person name="Fitzpatrick D.A."/>
            <person name="Frisvad J.C."/>
            <person name="Nielsen K.L."/>
        </authorList>
    </citation>
    <scope>NUCLEOTIDE SEQUENCE</scope>
    <source>
        <strain evidence="6">IBT 19713</strain>
    </source>
</reference>
<dbReference type="InterPro" id="IPR011701">
    <property type="entry name" value="MFS"/>
</dbReference>
<evidence type="ECO:0000313" key="6">
    <source>
        <dbReference type="EMBL" id="KAJ5219626.1"/>
    </source>
</evidence>
<keyword evidence="4" id="KW-0472">Membrane</keyword>
<dbReference type="AlphaFoldDB" id="A0A9W9NGU9"/>
<accession>A0A9W9NGU9</accession>
<dbReference type="GeneID" id="83205429"/>
<evidence type="ECO:0000256" key="4">
    <source>
        <dbReference type="SAM" id="Phobius"/>
    </source>
</evidence>
<feature type="transmembrane region" description="Helical" evidence="4">
    <location>
        <begin position="82"/>
        <end position="104"/>
    </location>
</feature>
<keyword evidence="4" id="KW-1133">Transmembrane helix</keyword>
<evidence type="ECO:0000256" key="3">
    <source>
        <dbReference type="SAM" id="MobiDB-lite"/>
    </source>
</evidence>
<organism evidence="6 7">
    <name type="scientific">Penicillium chermesinum</name>
    <dbReference type="NCBI Taxonomy" id="63820"/>
    <lineage>
        <taxon>Eukaryota</taxon>
        <taxon>Fungi</taxon>
        <taxon>Dikarya</taxon>
        <taxon>Ascomycota</taxon>
        <taxon>Pezizomycotina</taxon>
        <taxon>Eurotiomycetes</taxon>
        <taxon>Eurotiomycetidae</taxon>
        <taxon>Eurotiales</taxon>
        <taxon>Aspergillaceae</taxon>
        <taxon>Penicillium</taxon>
    </lineage>
</organism>
<dbReference type="PANTHER" id="PTHR11360">
    <property type="entry name" value="MONOCARBOXYLATE TRANSPORTER"/>
    <property type="match status" value="1"/>
</dbReference>
<dbReference type="GO" id="GO:0016020">
    <property type="term" value="C:membrane"/>
    <property type="evidence" value="ECO:0007669"/>
    <property type="project" value="UniProtKB-SubCell"/>
</dbReference>
<dbReference type="InterPro" id="IPR050327">
    <property type="entry name" value="Proton-linked_MCT"/>
</dbReference>
<evidence type="ECO:0000256" key="1">
    <source>
        <dbReference type="ARBA" id="ARBA00004141"/>
    </source>
</evidence>
<protein>
    <recommendedName>
        <fullName evidence="5">Major facilitator superfamily (MFS) profile domain-containing protein</fullName>
    </recommendedName>
</protein>
<feature type="transmembrane region" description="Helical" evidence="4">
    <location>
        <begin position="351"/>
        <end position="368"/>
    </location>
</feature>
<dbReference type="EMBL" id="JAPQKS010000007">
    <property type="protein sequence ID" value="KAJ5219626.1"/>
    <property type="molecule type" value="Genomic_DNA"/>
</dbReference>
<keyword evidence="4" id="KW-0812">Transmembrane</keyword>
<feature type="transmembrane region" description="Helical" evidence="4">
    <location>
        <begin position="277"/>
        <end position="299"/>
    </location>
</feature>
<name>A0A9W9NGU9_9EURO</name>
<reference evidence="6" key="1">
    <citation type="submission" date="2022-11" db="EMBL/GenBank/DDBJ databases">
        <authorList>
            <person name="Petersen C."/>
        </authorList>
    </citation>
    <scope>NUCLEOTIDE SEQUENCE</scope>
    <source>
        <strain evidence="6">IBT 19713</strain>
    </source>
</reference>
<dbReference type="OrthoDB" id="6499973at2759"/>
<feature type="transmembrane region" description="Helical" evidence="4">
    <location>
        <begin position="141"/>
        <end position="162"/>
    </location>
</feature>